<organism evidence="1">
    <name type="scientific">viral metagenome</name>
    <dbReference type="NCBI Taxonomy" id="1070528"/>
    <lineage>
        <taxon>unclassified sequences</taxon>
        <taxon>metagenomes</taxon>
        <taxon>organismal metagenomes</taxon>
    </lineage>
</organism>
<reference evidence="1" key="1">
    <citation type="submission" date="2020-03" db="EMBL/GenBank/DDBJ databases">
        <title>The deep terrestrial virosphere.</title>
        <authorList>
            <person name="Holmfeldt K."/>
            <person name="Nilsson E."/>
            <person name="Simone D."/>
            <person name="Lopez-Fernandez M."/>
            <person name="Wu X."/>
            <person name="de Brujin I."/>
            <person name="Lundin D."/>
            <person name="Andersson A."/>
            <person name="Bertilsson S."/>
            <person name="Dopson M."/>
        </authorList>
    </citation>
    <scope>NUCLEOTIDE SEQUENCE</scope>
    <source>
        <strain evidence="1">MM171A00522</strain>
    </source>
</reference>
<evidence type="ECO:0000313" key="1">
    <source>
        <dbReference type="EMBL" id="QJB00342.1"/>
    </source>
</evidence>
<sequence>MVYDHLAKAGFNVKMTEDSISLEYAKILDLCWYGINIAFYQELERICEPLLDYPTIREFIESTPTESEGKVSRTVYYGGFIGGHCVVPAFEKLLALHDVPMIKAALESNIKRERELTMNPENLLGLDSV</sequence>
<dbReference type="AlphaFoldDB" id="A0A6M3M5U6"/>
<proteinExistence type="predicted"/>
<gene>
    <name evidence="1" type="ORF">MM171A00522_0006</name>
</gene>
<protein>
    <submittedName>
        <fullName evidence="1">Putative UDP-glucose/GDP-mannose dehydrogenasese</fullName>
    </submittedName>
</protein>
<accession>A0A6M3M5U6</accession>
<name>A0A6M3M5U6_9ZZZZ</name>
<dbReference type="EMBL" id="MT143690">
    <property type="protein sequence ID" value="QJB00342.1"/>
    <property type="molecule type" value="Genomic_DNA"/>
</dbReference>